<dbReference type="PROSITE" id="PS51318">
    <property type="entry name" value="TAT"/>
    <property type="match status" value="1"/>
</dbReference>
<evidence type="ECO:0000256" key="2">
    <source>
        <dbReference type="SAM" id="SignalP"/>
    </source>
</evidence>
<gene>
    <name evidence="3" type="ORF">FHX80_111238</name>
    <name evidence="4" type="ORF">OIE64_26710</name>
</gene>
<dbReference type="RefSeq" id="WP_145763274.1">
    <property type="nucleotide sequence ID" value="NZ_CP109114.1"/>
</dbReference>
<sequence>MSGTTSRRRLLGAGTATAAGLALATTGSPAQASTRPKPRPRAEQVKLPAGKEWIGRKSANGWAVLDEATKYRVQGAPKLTVRLAKGPAATALLYVVRRYAYEIDTLRPEELAGHTTDRTVGVDFESNYLSGTAVAIQPMLYPLGGTAANGMSELAVTVVEDILADVGEVVAWGGELDPLKQSHFHIATPPGDRRLEALADRIGDWNTRPGKGAGGIDAFNRSRISRSRAAKNTR</sequence>
<evidence type="ECO:0000313" key="5">
    <source>
        <dbReference type="Proteomes" id="UP000318186"/>
    </source>
</evidence>
<dbReference type="OrthoDB" id="3631190at2"/>
<evidence type="ECO:0000256" key="1">
    <source>
        <dbReference type="SAM" id="MobiDB-lite"/>
    </source>
</evidence>
<keyword evidence="6" id="KW-1185">Reference proteome</keyword>
<proteinExistence type="predicted"/>
<evidence type="ECO:0000313" key="3">
    <source>
        <dbReference type="EMBL" id="TWG02827.1"/>
    </source>
</evidence>
<evidence type="ECO:0008006" key="7">
    <source>
        <dbReference type="Google" id="ProtNLM"/>
    </source>
</evidence>
<dbReference type="EMBL" id="CP109114">
    <property type="protein sequence ID" value="WSC16064.1"/>
    <property type="molecule type" value="Genomic_DNA"/>
</dbReference>
<accession>A0A561UU05</accession>
<name>A0A561UU05_9ACTN</name>
<reference evidence="3 5" key="1">
    <citation type="submission" date="2019-06" db="EMBL/GenBank/DDBJ databases">
        <title>Sequencing the genomes of 1000 actinobacteria strains.</title>
        <authorList>
            <person name="Klenk H.-P."/>
        </authorList>
    </citation>
    <scope>NUCLEOTIDE SEQUENCE [LARGE SCALE GENOMIC DNA]</scope>
    <source>
        <strain evidence="3 5">DSM 42059</strain>
    </source>
</reference>
<dbReference type="AlphaFoldDB" id="A0A561UU05"/>
<reference evidence="4 6" key="2">
    <citation type="submission" date="2022-10" db="EMBL/GenBank/DDBJ databases">
        <title>The complete genomes of actinobacterial strains from the NBC collection.</title>
        <authorList>
            <person name="Joergensen T.S."/>
            <person name="Alvarez Arevalo M."/>
            <person name="Sterndorff E.B."/>
            <person name="Faurdal D."/>
            <person name="Vuksanovic O."/>
            <person name="Mourched A.-S."/>
            <person name="Charusanti P."/>
            <person name="Shaw S."/>
            <person name="Blin K."/>
            <person name="Weber T."/>
        </authorList>
    </citation>
    <scope>NUCLEOTIDE SEQUENCE [LARGE SCALE GENOMIC DNA]</scope>
    <source>
        <strain evidence="4 6">NBC 01769</strain>
    </source>
</reference>
<evidence type="ECO:0000313" key="6">
    <source>
        <dbReference type="Proteomes" id="UP001330827"/>
    </source>
</evidence>
<feature type="chain" id="PRO_5021906643" description="Secreted protein" evidence="2">
    <location>
        <begin position="33"/>
        <end position="234"/>
    </location>
</feature>
<dbReference type="Proteomes" id="UP001330827">
    <property type="component" value="Chromosome"/>
</dbReference>
<feature type="signal peptide" evidence="2">
    <location>
        <begin position="1"/>
        <end position="32"/>
    </location>
</feature>
<protein>
    <recommendedName>
        <fullName evidence="7">Secreted protein</fullName>
    </recommendedName>
</protein>
<dbReference type="EMBL" id="VIWW01000001">
    <property type="protein sequence ID" value="TWG02827.1"/>
    <property type="molecule type" value="Genomic_DNA"/>
</dbReference>
<keyword evidence="2" id="KW-0732">Signal</keyword>
<dbReference type="Proteomes" id="UP000318186">
    <property type="component" value="Unassembled WGS sequence"/>
</dbReference>
<feature type="region of interest" description="Disordered" evidence="1">
    <location>
        <begin position="22"/>
        <end position="44"/>
    </location>
</feature>
<organism evidence="3 5">
    <name type="scientific">Streptomyces brevispora</name>
    <dbReference type="NCBI Taxonomy" id="887462"/>
    <lineage>
        <taxon>Bacteria</taxon>
        <taxon>Bacillati</taxon>
        <taxon>Actinomycetota</taxon>
        <taxon>Actinomycetes</taxon>
        <taxon>Kitasatosporales</taxon>
        <taxon>Streptomycetaceae</taxon>
        <taxon>Streptomyces</taxon>
    </lineage>
</organism>
<dbReference type="InterPro" id="IPR006311">
    <property type="entry name" value="TAT_signal"/>
</dbReference>
<evidence type="ECO:0000313" key="4">
    <source>
        <dbReference type="EMBL" id="WSC16064.1"/>
    </source>
</evidence>